<gene>
    <name evidence="1" type="ORF">AAE02nite_18390</name>
</gene>
<protein>
    <submittedName>
        <fullName evidence="1">Uncharacterized protein</fullName>
    </submittedName>
</protein>
<proteinExistence type="predicted"/>
<dbReference type="AlphaFoldDB" id="A0A512AWS4"/>
<dbReference type="Proteomes" id="UP000321532">
    <property type="component" value="Unassembled WGS sequence"/>
</dbReference>
<dbReference type="RefSeq" id="WP_146897445.1">
    <property type="nucleotide sequence ID" value="NZ_BJYS01000012.1"/>
</dbReference>
<accession>A0A512AWS4</accession>
<sequence length="625" mass="70689">MNLNLQASSNTIQPDSFTKEQVKRRLRGQAVALWGLQEADADSLDPVIDLIMSACAVEFERTAHHVYASQARILERLAELMVPEVTTSARPAHAIMQASTELPVTTIKKDNLFSADKEILQGSKTVVVPITFSPATDFPVFDATVVCQATRNKVTFYETPLTKGESIYAANEEASYNSSLWLGLKLNKKITSLNGLSFFFDWKNNPDKAKYLPLLVLTNWKAAENTVLKIHGGYPLKDDPENRQMVETDLMKPFETHVLQIYQNQFISIQEETGPLAFSQYPAAFKNIFTEEQLKKLKDELLWIEVRFPEGVNLPAINDVYCAVNCFPVMNRKLHTGNRPFSLTPNLNIIPLVIDEHFMSANRVFTPYRDYQAVAADKLREMEDGTYSVKQSGVSRFDQRDAEALLHYLYELMRDESAVFKAFGNYALNTEIRGLDQSLARLKMHFLNKPVSQAAKCHLFLNTKTAEDVWIEFWTSHGETANLLPPGTRLKPLSPTNARRTSLMLISATTGGREPLNEAEKVHAYRFALLTRSRIATEEDLKAACFAELGDKIKSVDIKKGFRKELASRSGFIKTLDIMLTPADNFLDMDWNSACNELQSYIERNKLFLTDIQVYLSNKNAYATS</sequence>
<evidence type="ECO:0000313" key="2">
    <source>
        <dbReference type="Proteomes" id="UP000321532"/>
    </source>
</evidence>
<evidence type="ECO:0000313" key="1">
    <source>
        <dbReference type="EMBL" id="GEO04175.1"/>
    </source>
</evidence>
<reference evidence="1 2" key="1">
    <citation type="submission" date="2019-07" db="EMBL/GenBank/DDBJ databases">
        <title>Whole genome shotgun sequence of Adhaeribacter aerolatus NBRC 106133.</title>
        <authorList>
            <person name="Hosoyama A."/>
            <person name="Uohara A."/>
            <person name="Ohji S."/>
            <person name="Ichikawa N."/>
        </authorList>
    </citation>
    <scope>NUCLEOTIDE SEQUENCE [LARGE SCALE GENOMIC DNA]</scope>
    <source>
        <strain evidence="1 2">NBRC 106133</strain>
    </source>
</reference>
<keyword evidence="2" id="KW-1185">Reference proteome</keyword>
<dbReference type="EMBL" id="BJYS01000012">
    <property type="protein sequence ID" value="GEO04175.1"/>
    <property type="molecule type" value="Genomic_DNA"/>
</dbReference>
<organism evidence="1 2">
    <name type="scientific">Adhaeribacter aerolatus</name>
    <dbReference type="NCBI Taxonomy" id="670289"/>
    <lineage>
        <taxon>Bacteria</taxon>
        <taxon>Pseudomonadati</taxon>
        <taxon>Bacteroidota</taxon>
        <taxon>Cytophagia</taxon>
        <taxon>Cytophagales</taxon>
        <taxon>Hymenobacteraceae</taxon>
        <taxon>Adhaeribacter</taxon>
    </lineage>
</organism>
<name>A0A512AWS4_9BACT</name>
<dbReference type="OrthoDB" id="1090083at2"/>
<comment type="caution">
    <text evidence="1">The sequence shown here is derived from an EMBL/GenBank/DDBJ whole genome shotgun (WGS) entry which is preliminary data.</text>
</comment>